<dbReference type="InterPro" id="IPR032524">
    <property type="entry name" value="ABC_tran_C"/>
</dbReference>
<evidence type="ECO:0000256" key="3">
    <source>
        <dbReference type="SAM" id="Coils"/>
    </source>
</evidence>
<dbReference type="Pfam" id="PF00005">
    <property type="entry name" value="ABC_tran"/>
    <property type="match status" value="2"/>
</dbReference>
<keyword evidence="3" id="KW-0175">Coiled coil</keyword>
<dbReference type="PANTHER" id="PTHR42855">
    <property type="entry name" value="ABC TRANSPORTER ATP-BINDING SUBUNIT"/>
    <property type="match status" value="1"/>
</dbReference>
<feature type="compositionally biased region" description="Low complexity" evidence="4">
    <location>
        <begin position="630"/>
        <end position="674"/>
    </location>
</feature>
<dbReference type="Gene3D" id="3.40.50.300">
    <property type="entry name" value="P-loop containing nucleotide triphosphate hydrolases"/>
    <property type="match status" value="2"/>
</dbReference>
<dbReference type="Gene3D" id="1.10.287.380">
    <property type="entry name" value="Valyl-tRNA synthetase, C-terminal domain"/>
    <property type="match status" value="1"/>
</dbReference>
<dbReference type="Proteomes" id="UP001244341">
    <property type="component" value="Chromosome 3b"/>
</dbReference>
<feature type="domain" description="ABC transporter" evidence="5">
    <location>
        <begin position="55"/>
        <end position="312"/>
    </location>
</feature>
<sequence length="753" mass="81093">MQCLQRLQAPGSYNARTPGRQQQLLLSIHHLRQQHQQQQERLGVLTHARKGDVLLVAEGISKTHDGEKILFNNLTVSILAGDKLGVVGPNGAGKSTLLRIMSGQADHDSGQISRNRGAKVGYLPQGDLQLYESQGDAALNAMSVLQAVLASDSEPARAVQSYQRALSEAGGAITPQLEAAIEAMNTHNAWEVDSDARRILEAVGLKDPNAIVGKLSGGQRRRLALASALLGSPDLLVLDEPTNHMDVEMIDWMASELAQAQDMAVVMVSHDRAFMERCCGRLLELDHGGFNTTHPFGGEGSYEAFKEARAARRHAQANAAADARTLLRKESEWMSRQPKARSTKAKARVDAYGVLVGKARDNPTADLRVDFGRVGMARLGNKAVLLEGACYSTPTGRPLLKDFSFEFLPGERIGIAGPNGVGKSTLLDIVAGLKELQGGRRDVGETAVIGYFQQQPPPVEEGLRIIDYIRSVAEKRKARGGEVQSAAPQDTPEVLLEKLGFPRKKQYQKVESLSGGERRRLHLAAVLASAPNVLILDEPTNDLDLTTIEVLEEMLQVYPGLLLVVSHDRAFMEGATDMLLVMPGDGSITPFQGSYGDYLQQLAALRQQQAAADLEQQKKARAQTQQGKQSSSPAASSSNGNGTAASSSSNGKSSSSTAAFAAPSKSSSSSAAKPSSKRKLGLFEQQEYKKLGSEMEQLEAAQAKLNDRLMKLSVACSDMAAIEEASTALAKLQAEYEAKEARWFELAEIAGDI</sequence>
<dbReference type="InterPro" id="IPR051309">
    <property type="entry name" value="ABCF_ATPase"/>
</dbReference>
<feature type="region of interest" description="Disordered" evidence="4">
    <location>
        <begin position="613"/>
        <end position="678"/>
    </location>
</feature>
<feature type="domain" description="ABC transporter" evidence="5">
    <location>
        <begin position="384"/>
        <end position="611"/>
    </location>
</feature>
<accession>A0ABY8TTE9</accession>
<feature type="coiled-coil region" evidence="3">
    <location>
        <begin position="688"/>
        <end position="742"/>
    </location>
</feature>
<dbReference type="PROSITE" id="PS50893">
    <property type="entry name" value="ABC_TRANSPORTER_2"/>
    <property type="match status" value="2"/>
</dbReference>
<evidence type="ECO:0000259" key="5">
    <source>
        <dbReference type="PROSITE" id="PS50893"/>
    </source>
</evidence>
<dbReference type="PROSITE" id="PS00211">
    <property type="entry name" value="ABC_TRANSPORTER_1"/>
    <property type="match status" value="1"/>
</dbReference>
<dbReference type="SMART" id="SM00382">
    <property type="entry name" value="AAA"/>
    <property type="match status" value="2"/>
</dbReference>
<evidence type="ECO:0000256" key="2">
    <source>
        <dbReference type="ARBA" id="ARBA00022840"/>
    </source>
</evidence>
<protein>
    <recommendedName>
        <fullName evidence="5">ABC transporter domain-containing protein</fullName>
    </recommendedName>
</protein>
<dbReference type="InterPro" id="IPR037118">
    <property type="entry name" value="Val-tRNA_synth_C_sf"/>
</dbReference>
<dbReference type="Pfam" id="PF16326">
    <property type="entry name" value="ABC_tran_CTD"/>
    <property type="match status" value="1"/>
</dbReference>
<proteinExistence type="predicted"/>
<dbReference type="InterPro" id="IPR027417">
    <property type="entry name" value="P-loop_NTPase"/>
</dbReference>
<dbReference type="PANTHER" id="PTHR42855:SF1">
    <property type="entry name" value="ABC TRANSPORTER DOMAIN-CONTAINING PROTEIN"/>
    <property type="match status" value="1"/>
</dbReference>
<dbReference type="InterPro" id="IPR003439">
    <property type="entry name" value="ABC_transporter-like_ATP-bd"/>
</dbReference>
<organism evidence="6 7">
    <name type="scientific">Tetradesmus obliquus</name>
    <name type="common">Green alga</name>
    <name type="synonym">Acutodesmus obliquus</name>
    <dbReference type="NCBI Taxonomy" id="3088"/>
    <lineage>
        <taxon>Eukaryota</taxon>
        <taxon>Viridiplantae</taxon>
        <taxon>Chlorophyta</taxon>
        <taxon>core chlorophytes</taxon>
        <taxon>Chlorophyceae</taxon>
        <taxon>CS clade</taxon>
        <taxon>Sphaeropleales</taxon>
        <taxon>Scenedesmaceae</taxon>
        <taxon>Tetradesmus</taxon>
    </lineage>
</organism>
<gene>
    <name evidence="6" type="ORF">OEZ85_012443</name>
</gene>
<evidence type="ECO:0000256" key="1">
    <source>
        <dbReference type="ARBA" id="ARBA00022741"/>
    </source>
</evidence>
<dbReference type="CDD" id="cd03221">
    <property type="entry name" value="ABCF_EF-3"/>
    <property type="match status" value="2"/>
</dbReference>
<reference evidence="6 7" key="1">
    <citation type="submission" date="2023-05" db="EMBL/GenBank/DDBJ databases">
        <title>A 100% complete, gapless, phased diploid assembly of the Scenedesmus obliquus UTEX 3031 genome.</title>
        <authorList>
            <person name="Biondi T.C."/>
            <person name="Hanschen E.R."/>
            <person name="Kwon T."/>
            <person name="Eng W."/>
            <person name="Kruse C.P.S."/>
            <person name="Koehler S.I."/>
            <person name="Kunde Y."/>
            <person name="Gleasner C.D."/>
            <person name="You Mak K.T."/>
            <person name="Polle J."/>
            <person name="Hovde B.T."/>
            <person name="Starkenburg S.R."/>
        </authorList>
    </citation>
    <scope>NUCLEOTIDE SEQUENCE [LARGE SCALE GENOMIC DNA]</scope>
    <source>
        <strain evidence="6 7">DOE0152z</strain>
    </source>
</reference>
<evidence type="ECO:0000256" key="4">
    <source>
        <dbReference type="SAM" id="MobiDB-lite"/>
    </source>
</evidence>
<dbReference type="EMBL" id="CP126210">
    <property type="protein sequence ID" value="WIA12397.1"/>
    <property type="molecule type" value="Genomic_DNA"/>
</dbReference>
<dbReference type="SUPFAM" id="SSF52540">
    <property type="entry name" value="P-loop containing nucleoside triphosphate hydrolases"/>
    <property type="match status" value="2"/>
</dbReference>
<keyword evidence="7" id="KW-1185">Reference proteome</keyword>
<keyword evidence="2" id="KW-0067">ATP-binding</keyword>
<evidence type="ECO:0000313" key="6">
    <source>
        <dbReference type="EMBL" id="WIA12397.1"/>
    </source>
</evidence>
<name>A0ABY8TTE9_TETOB</name>
<dbReference type="InterPro" id="IPR003593">
    <property type="entry name" value="AAA+_ATPase"/>
</dbReference>
<evidence type="ECO:0000313" key="7">
    <source>
        <dbReference type="Proteomes" id="UP001244341"/>
    </source>
</evidence>
<keyword evidence="1" id="KW-0547">Nucleotide-binding</keyword>
<dbReference type="InterPro" id="IPR017871">
    <property type="entry name" value="ABC_transporter-like_CS"/>
</dbReference>